<organism evidence="1 2">
    <name type="scientific">Serendipita indica (strain DSM 11827)</name>
    <name type="common">Root endophyte fungus</name>
    <name type="synonym">Piriformospora indica</name>
    <dbReference type="NCBI Taxonomy" id="1109443"/>
    <lineage>
        <taxon>Eukaryota</taxon>
        <taxon>Fungi</taxon>
        <taxon>Dikarya</taxon>
        <taxon>Basidiomycota</taxon>
        <taxon>Agaricomycotina</taxon>
        <taxon>Agaricomycetes</taxon>
        <taxon>Sebacinales</taxon>
        <taxon>Serendipitaceae</taxon>
        <taxon>Serendipita</taxon>
    </lineage>
</organism>
<sequence>MNIPEVATARRYPLDSRTTQLDGIVEQYLTEIEILTNNEHHTTHELALEQHAMHRRSPRFWRVSEIISAPFCTAEFDFSCPRRWYDALWWWTEFHRQFSRKPCHKRSLGACEFEPIRMATAKRTKATGQQLMYYVATNPPVSFTAPVQAEANSVQRDTWLMSSALFSNLDSIVTAGSSRD</sequence>
<evidence type="ECO:0000313" key="2">
    <source>
        <dbReference type="Proteomes" id="UP000007148"/>
    </source>
</evidence>
<dbReference type="HOGENOM" id="CLU_1496802_0_0_1"/>
<reference evidence="1 2" key="1">
    <citation type="journal article" date="2011" name="PLoS Pathog.">
        <title>Endophytic Life Strategies Decoded by Genome and Transcriptome Analyses of the Mutualistic Root Symbiont Piriformospora indica.</title>
        <authorList>
            <person name="Zuccaro A."/>
            <person name="Lahrmann U."/>
            <person name="Guldener U."/>
            <person name="Langen G."/>
            <person name="Pfiffi S."/>
            <person name="Biedenkopf D."/>
            <person name="Wong P."/>
            <person name="Samans B."/>
            <person name="Grimm C."/>
            <person name="Basiewicz M."/>
            <person name="Murat C."/>
            <person name="Martin F."/>
            <person name="Kogel K.H."/>
        </authorList>
    </citation>
    <scope>NUCLEOTIDE SEQUENCE [LARGE SCALE GENOMIC DNA]</scope>
    <source>
        <strain evidence="1 2">DSM 11827</strain>
    </source>
</reference>
<gene>
    <name evidence="1" type="ORF">PIIN_02887</name>
</gene>
<evidence type="ECO:0000313" key="1">
    <source>
        <dbReference type="EMBL" id="CCA69028.1"/>
    </source>
</evidence>
<comment type="caution">
    <text evidence="1">The sequence shown here is derived from an EMBL/GenBank/DDBJ whole genome shotgun (WGS) entry which is preliminary data.</text>
</comment>
<protein>
    <submittedName>
        <fullName evidence="1">Uncharacterized protein</fullName>
    </submittedName>
</protein>
<dbReference type="Proteomes" id="UP000007148">
    <property type="component" value="Unassembled WGS sequence"/>
</dbReference>
<dbReference type="EMBL" id="CAFZ01000045">
    <property type="protein sequence ID" value="CCA69028.1"/>
    <property type="molecule type" value="Genomic_DNA"/>
</dbReference>
<dbReference type="InParanoid" id="G4TCK3"/>
<dbReference type="AlphaFoldDB" id="G4TCK3"/>
<name>G4TCK3_SERID</name>
<proteinExistence type="predicted"/>
<keyword evidence="2" id="KW-1185">Reference proteome</keyword>
<accession>G4TCK3</accession>